<comment type="caution">
    <text evidence="1">The sequence shown here is derived from an EMBL/GenBank/DDBJ whole genome shotgun (WGS) entry which is preliminary data.</text>
</comment>
<reference evidence="1" key="1">
    <citation type="submission" date="2020-09" db="EMBL/GenBank/DDBJ databases">
        <title>Genome-Enabled Discovery of Anthraquinone Biosynthesis in Senna tora.</title>
        <authorList>
            <person name="Kang S.-H."/>
            <person name="Pandey R.P."/>
            <person name="Lee C.-M."/>
            <person name="Sim J.-S."/>
            <person name="Jeong J.-T."/>
            <person name="Choi B.-S."/>
            <person name="Jung M."/>
            <person name="Ginzburg D."/>
            <person name="Zhao K."/>
            <person name="Won S.Y."/>
            <person name="Oh T.-J."/>
            <person name="Yu Y."/>
            <person name="Kim N.-H."/>
            <person name="Lee O.R."/>
            <person name="Lee T.-H."/>
            <person name="Bashyal P."/>
            <person name="Kim T.-S."/>
            <person name="Lee W.-H."/>
            <person name="Kawkins C."/>
            <person name="Kim C.-K."/>
            <person name="Kim J.S."/>
            <person name="Ahn B.O."/>
            <person name="Rhee S.Y."/>
            <person name="Sohng J.K."/>
        </authorList>
    </citation>
    <scope>NUCLEOTIDE SEQUENCE</scope>
    <source>
        <tissue evidence="1">Leaf</tissue>
    </source>
</reference>
<name>A0A834W9D3_9FABA</name>
<keyword evidence="2" id="KW-1185">Reference proteome</keyword>
<protein>
    <submittedName>
        <fullName evidence="1">Uncharacterized protein</fullName>
    </submittedName>
</protein>
<sequence length="175" mass="20428">MARYGNVHRCSVRCAEQWWRATQNHALFATARLVASNSEKLVAHLEVAMSPRTLVYSPWQTQAASCPGQLNTTYKLQKCYSQEQRPRKHGIHRKIETRGDWKTYRQREVMREERNACRHRRRQLGTLETTACTPEMTPWHTGDETQAVANPNLSFCLMWVRLRIRGFLGTKFTHG</sequence>
<dbReference type="AlphaFoldDB" id="A0A834W9D3"/>
<dbReference type="EMBL" id="JAAIUW010000009">
    <property type="protein sequence ID" value="KAF7815165.1"/>
    <property type="molecule type" value="Genomic_DNA"/>
</dbReference>
<proteinExistence type="predicted"/>
<organism evidence="1 2">
    <name type="scientific">Senna tora</name>
    <dbReference type="NCBI Taxonomy" id="362788"/>
    <lineage>
        <taxon>Eukaryota</taxon>
        <taxon>Viridiplantae</taxon>
        <taxon>Streptophyta</taxon>
        <taxon>Embryophyta</taxon>
        <taxon>Tracheophyta</taxon>
        <taxon>Spermatophyta</taxon>
        <taxon>Magnoliopsida</taxon>
        <taxon>eudicotyledons</taxon>
        <taxon>Gunneridae</taxon>
        <taxon>Pentapetalae</taxon>
        <taxon>rosids</taxon>
        <taxon>fabids</taxon>
        <taxon>Fabales</taxon>
        <taxon>Fabaceae</taxon>
        <taxon>Caesalpinioideae</taxon>
        <taxon>Cassia clade</taxon>
        <taxon>Senna</taxon>
    </lineage>
</organism>
<evidence type="ECO:0000313" key="2">
    <source>
        <dbReference type="Proteomes" id="UP000634136"/>
    </source>
</evidence>
<accession>A0A834W9D3</accession>
<dbReference type="Proteomes" id="UP000634136">
    <property type="component" value="Unassembled WGS sequence"/>
</dbReference>
<evidence type="ECO:0000313" key="1">
    <source>
        <dbReference type="EMBL" id="KAF7815165.1"/>
    </source>
</evidence>
<gene>
    <name evidence="1" type="ORF">G2W53_029134</name>
</gene>